<accession>A0A9X1N9I0</accession>
<evidence type="ECO:0000313" key="8">
    <source>
        <dbReference type="EMBL" id="MCD5309749.1"/>
    </source>
</evidence>
<dbReference type="EMBL" id="JAJOMB010000001">
    <property type="protein sequence ID" value="MCD5309749.1"/>
    <property type="molecule type" value="Genomic_DNA"/>
</dbReference>
<dbReference type="Pfam" id="PF00482">
    <property type="entry name" value="T2SSF"/>
    <property type="match status" value="1"/>
</dbReference>
<sequence>MILGAAFGVLAIAVLGYWQWVLGTNERETLAQRTALDVVERSSARWINRFDVRLRRTWHGRRLQLRLDRAGVRWRMADIWLALAALAGLTFVFSSRLLSWWFALFAAAAAVRLALTVLDRREARRREEFVGQLPEVARVLSNATSAGLALRSAIRMAGEDLDDPAGTEMARLAHELDIGTPLNDALDHLQERLPSRELSLLTRTLIIQARAGGAVVTALRGMSETLEARKDLRREVRTMLSGAVFTSWIVLFLGAGSLLMMNVIAPGTLNKVTSSLIGQVILVIALVMYAGGFWMIRRTTRIDI</sequence>
<comment type="subcellular location">
    <subcellularLocation>
        <location evidence="1">Cell membrane</location>
        <topology evidence="1">Multi-pass membrane protein</topology>
    </subcellularLocation>
</comment>
<dbReference type="AlphaFoldDB" id="A0A9X1N9I0"/>
<keyword evidence="4 6" id="KW-1133">Transmembrane helix</keyword>
<evidence type="ECO:0000313" key="9">
    <source>
        <dbReference type="Proteomes" id="UP001138997"/>
    </source>
</evidence>
<dbReference type="Gene3D" id="1.20.81.30">
    <property type="entry name" value="Type II secretion system (T2SS), domain F"/>
    <property type="match status" value="1"/>
</dbReference>
<proteinExistence type="predicted"/>
<dbReference type="GO" id="GO:0005886">
    <property type="term" value="C:plasma membrane"/>
    <property type="evidence" value="ECO:0007669"/>
    <property type="project" value="UniProtKB-SubCell"/>
</dbReference>
<evidence type="ECO:0000256" key="6">
    <source>
        <dbReference type="SAM" id="Phobius"/>
    </source>
</evidence>
<gene>
    <name evidence="8" type="ORF">LR394_02490</name>
</gene>
<evidence type="ECO:0000259" key="7">
    <source>
        <dbReference type="Pfam" id="PF00482"/>
    </source>
</evidence>
<keyword evidence="3 6" id="KW-0812">Transmembrane</keyword>
<evidence type="ECO:0000256" key="2">
    <source>
        <dbReference type="ARBA" id="ARBA00022475"/>
    </source>
</evidence>
<protein>
    <submittedName>
        <fullName evidence="8">Type II secretion system F family protein</fullName>
    </submittedName>
</protein>
<feature type="transmembrane region" description="Helical" evidence="6">
    <location>
        <begin position="100"/>
        <end position="118"/>
    </location>
</feature>
<dbReference type="Proteomes" id="UP001138997">
    <property type="component" value="Unassembled WGS sequence"/>
</dbReference>
<keyword evidence="2" id="KW-1003">Cell membrane</keyword>
<dbReference type="InterPro" id="IPR018076">
    <property type="entry name" value="T2SS_GspF_dom"/>
</dbReference>
<feature type="domain" description="Type II secretion system protein GspF" evidence="7">
    <location>
        <begin position="137"/>
        <end position="261"/>
    </location>
</feature>
<evidence type="ECO:0000256" key="5">
    <source>
        <dbReference type="ARBA" id="ARBA00023136"/>
    </source>
</evidence>
<reference evidence="8" key="1">
    <citation type="submission" date="2021-11" db="EMBL/GenBank/DDBJ databases">
        <title>Streptomyces corallinus and Kineosporia corallina sp. nov., two new coral-derived marine actinobacteria.</title>
        <authorList>
            <person name="Buangrab K."/>
            <person name="Sutthacheep M."/>
            <person name="Yeemin T."/>
            <person name="Harunari E."/>
            <person name="Igarashi Y."/>
            <person name="Sripreechasak P."/>
            <person name="Kanchanasin P."/>
            <person name="Tanasupawat S."/>
            <person name="Phongsopitanun W."/>
        </authorList>
    </citation>
    <scope>NUCLEOTIDE SEQUENCE</scope>
    <source>
        <strain evidence="8">JCM 31032</strain>
    </source>
</reference>
<dbReference type="PANTHER" id="PTHR35007:SF1">
    <property type="entry name" value="PILUS ASSEMBLY PROTEIN"/>
    <property type="match status" value="1"/>
</dbReference>
<comment type="caution">
    <text evidence="8">The sequence shown here is derived from an EMBL/GenBank/DDBJ whole genome shotgun (WGS) entry which is preliminary data.</text>
</comment>
<organism evidence="8 9">
    <name type="scientific">Kineosporia babensis</name>
    <dbReference type="NCBI Taxonomy" id="499548"/>
    <lineage>
        <taxon>Bacteria</taxon>
        <taxon>Bacillati</taxon>
        <taxon>Actinomycetota</taxon>
        <taxon>Actinomycetes</taxon>
        <taxon>Kineosporiales</taxon>
        <taxon>Kineosporiaceae</taxon>
        <taxon>Kineosporia</taxon>
    </lineage>
</organism>
<keyword evidence="5 6" id="KW-0472">Membrane</keyword>
<keyword evidence="9" id="KW-1185">Reference proteome</keyword>
<evidence type="ECO:0000256" key="1">
    <source>
        <dbReference type="ARBA" id="ARBA00004651"/>
    </source>
</evidence>
<feature type="transmembrane region" description="Helical" evidence="6">
    <location>
        <begin position="239"/>
        <end position="264"/>
    </location>
</feature>
<feature type="transmembrane region" description="Helical" evidence="6">
    <location>
        <begin position="76"/>
        <end position="94"/>
    </location>
</feature>
<evidence type="ECO:0000256" key="3">
    <source>
        <dbReference type="ARBA" id="ARBA00022692"/>
    </source>
</evidence>
<name>A0A9X1N9I0_9ACTN</name>
<feature type="transmembrane region" description="Helical" evidence="6">
    <location>
        <begin position="276"/>
        <end position="296"/>
    </location>
</feature>
<dbReference type="InterPro" id="IPR042094">
    <property type="entry name" value="T2SS_GspF_sf"/>
</dbReference>
<dbReference type="PANTHER" id="PTHR35007">
    <property type="entry name" value="INTEGRAL MEMBRANE PROTEIN-RELATED"/>
    <property type="match status" value="1"/>
</dbReference>
<feature type="transmembrane region" description="Helical" evidence="6">
    <location>
        <begin position="6"/>
        <end position="23"/>
    </location>
</feature>
<dbReference type="RefSeq" id="WP_231438667.1">
    <property type="nucleotide sequence ID" value="NZ_JAJOMB010000001.1"/>
</dbReference>
<evidence type="ECO:0000256" key="4">
    <source>
        <dbReference type="ARBA" id="ARBA00022989"/>
    </source>
</evidence>